<dbReference type="InterPro" id="IPR044712">
    <property type="entry name" value="SLC25A32-like"/>
</dbReference>
<protein>
    <recommendedName>
        <fullName evidence="13">Peroxisomal membrane protein PMP34</fullName>
    </recommendedName>
</protein>
<evidence type="ECO:0000256" key="3">
    <source>
        <dbReference type="ARBA" id="ARBA00022448"/>
    </source>
</evidence>
<dbReference type="GO" id="GO:0016020">
    <property type="term" value="C:membrane"/>
    <property type="evidence" value="ECO:0007669"/>
    <property type="project" value="UniProtKB-SubCell"/>
</dbReference>
<comment type="caution">
    <text evidence="11">The sequence shown here is derived from an EMBL/GenBank/DDBJ whole genome shotgun (WGS) entry which is preliminary data.</text>
</comment>
<name>A0AAU9J9F7_9CILI</name>
<feature type="transmembrane region" description="Helical" evidence="10">
    <location>
        <begin position="183"/>
        <end position="205"/>
    </location>
</feature>
<evidence type="ECO:0000256" key="2">
    <source>
        <dbReference type="ARBA" id="ARBA00006375"/>
    </source>
</evidence>
<evidence type="ECO:0000256" key="5">
    <source>
        <dbReference type="ARBA" id="ARBA00022737"/>
    </source>
</evidence>
<evidence type="ECO:0000256" key="7">
    <source>
        <dbReference type="ARBA" id="ARBA00023136"/>
    </source>
</evidence>
<dbReference type="GO" id="GO:0006862">
    <property type="term" value="P:nucleotide transport"/>
    <property type="evidence" value="ECO:0007669"/>
    <property type="project" value="InterPro"/>
</dbReference>
<dbReference type="GO" id="GO:0055085">
    <property type="term" value="P:transmembrane transport"/>
    <property type="evidence" value="ECO:0007669"/>
    <property type="project" value="InterPro"/>
</dbReference>
<keyword evidence="6 10" id="KW-1133">Transmembrane helix</keyword>
<evidence type="ECO:0000313" key="12">
    <source>
        <dbReference type="Proteomes" id="UP001162131"/>
    </source>
</evidence>
<organism evidence="11 12">
    <name type="scientific">Blepharisma stoltei</name>
    <dbReference type="NCBI Taxonomy" id="1481888"/>
    <lineage>
        <taxon>Eukaryota</taxon>
        <taxon>Sar</taxon>
        <taxon>Alveolata</taxon>
        <taxon>Ciliophora</taxon>
        <taxon>Postciliodesmatophora</taxon>
        <taxon>Heterotrichea</taxon>
        <taxon>Heterotrichida</taxon>
        <taxon>Blepharismidae</taxon>
        <taxon>Blepharisma</taxon>
    </lineage>
</organism>
<dbReference type="EMBL" id="CAJZBQ010000030">
    <property type="protein sequence ID" value="CAG9322032.1"/>
    <property type="molecule type" value="Genomic_DNA"/>
</dbReference>
<sequence>MKESLVHGLSGSLSAIIATLFLHPLDTIRIRMQSTHSKTTLRLFLKELRTNGNLMSLYSGFISSIISTATSQGVYFLVYKAMQVFLSKGKRGLTVLDDLIVSVIASFITILVNTPIWTVNTRLMKSEKEESISSCFSSIIKHEGIQGLFKGMGTSLVLILNPVIQFVTYEHMKRRFKQKKLNAGVYFIFGALTKFIATMVTYPFLTLRTRVQLEDQKTLSFVDALKDILENEGASALYNGLLTKVLQAVLNSAIVLASHEHLTKILCLLCLTKKIRVAAK</sequence>
<evidence type="ECO:0000256" key="8">
    <source>
        <dbReference type="PROSITE-ProRule" id="PRU00282"/>
    </source>
</evidence>
<evidence type="ECO:0000256" key="1">
    <source>
        <dbReference type="ARBA" id="ARBA00004141"/>
    </source>
</evidence>
<dbReference type="PROSITE" id="PS50920">
    <property type="entry name" value="SOLCAR"/>
    <property type="match status" value="3"/>
</dbReference>
<feature type="transmembrane region" description="Helical" evidence="10">
    <location>
        <begin position="6"/>
        <end position="25"/>
    </location>
</feature>
<dbReference type="Gene3D" id="1.50.40.10">
    <property type="entry name" value="Mitochondrial carrier domain"/>
    <property type="match status" value="1"/>
</dbReference>
<comment type="subcellular location">
    <subcellularLocation>
        <location evidence="1">Membrane</location>
        <topology evidence="1">Multi-pass membrane protein</topology>
    </subcellularLocation>
</comment>
<evidence type="ECO:0000256" key="10">
    <source>
        <dbReference type="SAM" id="Phobius"/>
    </source>
</evidence>
<keyword evidence="5" id="KW-0677">Repeat</keyword>
<dbReference type="PANTHER" id="PTHR45683">
    <property type="entry name" value="MITOCHONDRIAL NICOTINAMIDE ADENINE DINUCLEOTIDE TRANSPORTER 1-RELATED-RELATED"/>
    <property type="match status" value="1"/>
</dbReference>
<evidence type="ECO:0000256" key="6">
    <source>
        <dbReference type="ARBA" id="ARBA00022989"/>
    </source>
</evidence>
<evidence type="ECO:0008006" key="13">
    <source>
        <dbReference type="Google" id="ProtNLM"/>
    </source>
</evidence>
<dbReference type="InterPro" id="IPR018108">
    <property type="entry name" value="MCP_transmembrane"/>
</dbReference>
<dbReference type="AlphaFoldDB" id="A0AAU9J9F7"/>
<proteinExistence type="inferred from homology"/>
<keyword evidence="4 8" id="KW-0812">Transmembrane</keyword>
<feature type="transmembrane region" description="Helical" evidence="10">
    <location>
        <begin position="55"/>
        <end position="79"/>
    </location>
</feature>
<feature type="repeat" description="Solcar" evidence="8">
    <location>
        <begin position="181"/>
        <end position="265"/>
    </location>
</feature>
<keyword evidence="7 8" id="KW-0472">Membrane</keyword>
<keyword evidence="3 9" id="KW-0813">Transport</keyword>
<feature type="repeat" description="Solcar" evidence="8">
    <location>
        <begin position="93"/>
        <end position="175"/>
    </location>
</feature>
<gene>
    <name evidence="11" type="ORF">BSTOLATCC_MIC30414</name>
</gene>
<feature type="transmembrane region" description="Helical" evidence="10">
    <location>
        <begin position="99"/>
        <end position="119"/>
    </location>
</feature>
<evidence type="ECO:0000256" key="4">
    <source>
        <dbReference type="ARBA" id="ARBA00022692"/>
    </source>
</evidence>
<dbReference type="Proteomes" id="UP001162131">
    <property type="component" value="Unassembled WGS sequence"/>
</dbReference>
<comment type="similarity">
    <text evidence="2 9">Belongs to the mitochondrial carrier (TC 2.A.29) family.</text>
</comment>
<accession>A0AAU9J9F7</accession>
<dbReference type="InterPro" id="IPR023395">
    <property type="entry name" value="MCP_dom_sf"/>
</dbReference>
<dbReference type="SUPFAM" id="SSF103506">
    <property type="entry name" value="Mitochondrial carrier"/>
    <property type="match status" value="1"/>
</dbReference>
<evidence type="ECO:0000313" key="11">
    <source>
        <dbReference type="EMBL" id="CAG9322032.1"/>
    </source>
</evidence>
<reference evidence="11" key="1">
    <citation type="submission" date="2021-09" db="EMBL/GenBank/DDBJ databases">
        <authorList>
            <consortium name="AG Swart"/>
            <person name="Singh M."/>
            <person name="Singh A."/>
            <person name="Seah K."/>
            <person name="Emmerich C."/>
        </authorList>
    </citation>
    <scope>NUCLEOTIDE SEQUENCE</scope>
    <source>
        <strain evidence="11">ATCC30299</strain>
    </source>
</reference>
<keyword evidence="12" id="KW-1185">Reference proteome</keyword>
<feature type="repeat" description="Solcar" evidence="8">
    <location>
        <begin position="2"/>
        <end position="85"/>
    </location>
</feature>
<evidence type="ECO:0000256" key="9">
    <source>
        <dbReference type="RuleBase" id="RU000488"/>
    </source>
</evidence>
<dbReference type="Pfam" id="PF00153">
    <property type="entry name" value="Mito_carr"/>
    <property type="match status" value="3"/>
</dbReference>